<comment type="caution">
    <text evidence="2">The sequence shown here is derived from an EMBL/GenBank/DDBJ whole genome shotgun (WGS) entry which is preliminary data.</text>
</comment>
<protein>
    <recommendedName>
        <fullName evidence="1">Zinc-ribbon domain-containing protein</fullName>
    </recommendedName>
</protein>
<sequence length="234" mass="27499">MTKYYIIPEAFEEAMKAKNLSSEQIFEKLKLKQSIFESIFSGVKRIDEYSILVLTEIFEFDFHKVIKKSQDPHYIFHKKQEQIQKNEEESISTPSQPDIIKEYKLKEPEKHYPGKHKCTCCNYLIFEALNYCPNCGNQLPEEVRFCDSDQSFETSTDQHRLIYPNVLKTRLRKLGLLFHDLSESLPLTRPAFQAIMKGQMTVRPDIQELISKKLEAPVHYWSGEAEEVIIEKVE</sequence>
<dbReference type="RefSeq" id="WP_110359913.1">
    <property type="nucleotide sequence ID" value="NZ_QFLI01000002.1"/>
</dbReference>
<proteinExistence type="predicted"/>
<dbReference type="Pfam" id="PF13240">
    <property type="entry name" value="Zn_Ribbon_1"/>
    <property type="match status" value="1"/>
</dbReference>
<evidence type="ECO:0000313" key="2">
    <source>
        <dbReference type="EMBL" id="PXY02279.1"/>
    </source>
</evidence>
<feature type="domain" description="Zinc-ribbon" evidence="1">
    <location>
        <begin position="131"/>
        <end position="146"/>
    </location>
</feature>
<dbReference type="OrthoDB" id="9788304at2"/>
<dbReference type="Proteomes" id="UP000248079">
    <property type="component" value="Unassembled WGS sequence"/>
</dbReference>
<evidence type="ECO:0000259" key="1">
    <source>
        <dbReference type="Pfam" id="PF13240"/>
    </source>
</evidence>
<reference evidence="2 3" key="1">
    <citation type="submission" date="2018-05" db="EMBL/GenBank/DDBJ databases">
        <title>Marinifilum breve JC075T sp. nov., a marine bacterium isolated from Yongle Blue Hole in the South China Sea.</title>
        <authorList>
            <person name="Fu T."/>
        </authorList>
    </citation>
    <scope>NUCLEOTIDE SEQUENCE [LARGE SCALE GENOMIC DNA]</scope>
    <source>
        <strain evidence="2 3">JC075</strain>
    </source>
</reference>
<dbReference type="EMBL" id="QFLI01000002">
    <property type="protein sequence ID" value="PXY02279.1"/>
    <property type="molecule type" value="Genomic_DNA"/>
</dbReference>
<evidence type="ECO:0000313" key="3">
    <source>
        <dbReference type="Proteomes" id="UP000248079"/>
    </source>
</evidence>
<name>A0A2V4A0M9_9BACT</name>
<organism evidence="2 3">
    <name type="scientific">Marinifilum breve</name>
    <dbReference type="NCBI Taxonomy" id="2184082"/>
    <lineage>
        <taxon>Bacteria</taxon>
        <taxon>Pseudomonadati</taxon>
        <taxon>Bacteroidota</taxon>
        <taxon>Bacteroidia</taxon>
        <taxon>Marinilabiliales</taxon>
        <taxon>Marinifilaceae</taxon>
    </lineage>
</organism>
<keyword evidence="3" id="KW-1185">Reference proteome</keyword>
<gene>
    <name evidence="2" type="ORF">DF185_06425</name>
</gene>
<accession>A0A2V4A0M9</accession>
<dbReference type="AlphaFoldDB" id="A0A2V4A0M9"/>
<dbReference type="InterPro" id="IPR026870">
    <property type="entry name" value="Zinc_ribbon_dom"/>
</dbReference>